<gene>
    <name evidence="1" type="ORF">U8465_21880</name>
</gene>
<name>A0ACC6N2A4_9HYPH</name>
<organism evidence="1 2">
    <name type="scientific">Rhizobium mulingense</name>
    <dbReference type="NCBI Taxonomy" id="3031128"/>
    <lineage>
        <taxon>Bacteria</taxon>
        <taxon>Pseudomonadati</taxon>
        <taxon>Pseudomonadota</taxon>
        <taxon>Alphaproteobacteria</taxon>
        <taxon>Hyphomicrobiales</taxon>
        <taxon>Rhizobiaceae</taxon>
        <taxon>Rhizobium/Agrobacterium group</taxon>
        <taxon>Rhizobium</taxon>
    </lineage>
</organism>
<proteinExistence type="predicted"/>
<reference evidence="1" key="1">
    <citation type="submission" date="2023-12" db="EMBL/GenBank/DDBJ databases">
        <title>Diversity of Rhizobium in root nodule of phaseolus vulgaris.</title>
        <authorList>
            <person name="Wang H."/>
        </authorList>
    </citation>
    <scope>NUCLEOTIDE SEQUENCE</scope>
    <source>
        <strain evidence="1">MJ31</strain>
    </source>
</reference>
<dbReference type="Proteomes" id="UP001304050">
    <property type="component" value="Unassembled WGS sequence"/>
</dbReference>
<sequence>VPVEKALEPIVERGPRLHQAGEAGYR</sequence>
<accession>A0ACC6N2A4</accession>
<dbReference type="EMBL" id="JAYESG010000011">
    <property type="protein sequence ID" value="MEA3519734.1"/>
    <property type="molecule type" value="Genomic_DNA"/>
</dbReference>
<evidence type="ECO:0000313" key="1">
    <source>
        <dbReference type="EMBL" id="MEA3519734.1"/>
    </source>
</evidence>
<evidence type="ECO:0000313" key="2">
    <source>
        <dbReference type="Proteomes" id="UP001304050"/>
    </source>
</evidence>
<feature type="non-terminal residue" evidence="1">
    <location>
        <position position="1"/>
    </location>
</feature>
<protein>
    <submittedName>
        <fullName evidence="1">Trehalose utilization protein ThuA</fullName>
    </submittedName>
</protein>
<keyword evidence="2" id="KW-1185">Reference proteome</keyword>
<comment type="caution">
    <text evidence="1">The sequence shown here is derived from an EMBL/GenBank/DDBJ whole genome shotgun (WGS) entry which is preliminary data.</text>
</comment>